<evidence type="ECO:0000313" key="8">
    <source>
        <dbReference type="EMBL" id="MCG7947679.1"/>
    </source>
</evidence>
<evidence type="ECO:0000256" key="1">
    <source>
        <dbReference type="ARBA" id="ARBA00022485"/>
    </source>
</evidence>
<dbReference type="PROSITE" id="PS00198">
    <property type="entry name" value="4FE4S_FER_1"/>
    <property type="match status" value="2"/>
</dbReference>
<dbReference type="GO" id="GO:0019154">
    <property type="term" value="F:glycolate dehydrogenase activity"/>
    <property type="evidence" value="ECO:0007669"/>
    <property type="project" value="UniProtKB-EC"/>
</dbReference>
<dbReference type="GO" id="GO:0046872">
    <property type="term" value="F:metal ion binding"/>
    <property type="evidence" value="ECO:0007669"/>
    <property type="project" value="UniProtKB-UniRule"/>
</dbReference>
<dbReference type="InterPro" id="IPR012257">
    <property type="entry name" value="Glc_ox_4Fe-4S"/>
</dbReference>
<evidence type="ECO:0000256" key="6">
    <source>
        <dbReference type="PIRNR" id="PIRNR000139"/>
    </source>
</evidence>
<comment type="catalytic activity">
    <reaction evidence="6">
        <text>glycolate + A = glyoxylate + AH2</text>
        <dbReference type="Rhea" id="RHEA:21264"/>
        <dbReference type="ChEBI" id="CHEBI:13193"/>
        <dbReference type="ChEBI" id="CHEBI:17499"/>
        <dbReference type="ChEBI" id="CHEBI:29805"/>
        <dbReference type="ChEBI" id="CHEBI:36655"/>
        <dbReference type="EC" id="1.1.99.14"/>
    </reaction>
</comment>
<feature type="domain" description="4Fe-4S ferredoxin-type" evidence="7">
    <location>
        <begin position="55"/>
        <end position="78"/>
    </location>
</feature>
<keyword evidence="6" id="KW-0813">Transport</keyword>
<accession>A0A9E4N5B8</accession>
<dbReference type="EMBL" id="JAEPCM010000541">
    <property type="protein sequence ID" value="MCG7947679.1"/>
    <property type="molecule type" value="Genomic_DNA"/>
</dbReference>
<dbReference type="EC" id="1.1.99.14" evidence="6"/>
<gene>
    <name evidence="8" type="ORF">JAZ07_15150</name>
</gene>
<dbReference type="PROSITE" id="PS51379">
    <property type="entry name" value="4FE4S_FER_2"/>
    <property type="match status" value="2"/>
</dbReference>
<dbReference type="InterPro" id="IPR009051">
    <property type="entry name" value="Helical_ferredxn"/>
</dbReference>
<evidence type="ECO:0000313" key="9">
    <source>
        <dbReference type="Proteomes" id="UP000886667"/>
    </source>
</evidence>
<organism evidence="8 9">
    <name type="scientific">Candidatus Thiodiazotropha taylori</name>
    <dbReference type="NCBI Taxonomy" id="2792791"/>
    <lineage>
        <taxon>Bacteria</taxon>
        <taxon>Pseudomonadati</taxon>
        <taxon>Pseudomonadota</taxon>
        <taxon>Gammaproteobacteria</taxon>
        <taxon>Chromatiales</taxon>
        <taxon>Sedimenticolaceae</taxon>
        <taxon>Candidatus Thiodiazotropha</taxon>
    </lineage>
</organism>
<evidence type="ECO:0000256" key="5">
    <source>
        <dbReference type="ARBA" id="ARBA00023014"/>
    </source>
</evidence>
<dbReference type="InterPro" id="IPR017896">
    <property type="entry name" value="4Fe4S_Fe-S-bd"/>
</dbReference>
<dbReference type="Gene3D" id="1.10.1060.10">
    <property type="entry name" value="Alpha-helical ferredoxin"/>
    <property type="match status" value="1"/>
</dbReference>
<keyword evidence="2 6" id="KW-0479">Metal-binding</keyword>
<keyword evidence="1 6" id="KW-0004">4Fe-4S</keyword>
<reference evidence="8" key="1">
    <citation type="journal article" date="2021" name="Proc. Natl. Acad. Sci. U.S.A.">
        <title>Global biogeography of chemosynthetic symbionts reveals both localized and globally distributed symbiont groups. .</title>
        <authorList>
            <person name="Osvatic J.T."/>
            <person name="Wilkins L.G.E."/>
            <person name="Leibrecht L."/>
            <person name="Leray M."/>
            <person name="Zauner S."/>
            <person name="Polzin J."/>
            <person name="Camacho Y."/>
            <person name="Gros O."/>
            <person name="van Gils J.A."/>
            <person name="Eisen J.A."/>
            <person name="Petersen J.M."/>
            <person name="Yuen B."/>
        </authorList>
    </citation>
    <scope>NUCLEOTIDE SEQUENCE</scope>
    <source>
        <strain evidence="8">MAGclacostrist064TRANS</strain>
    </source>
</reference>
<keyword evidence="3" id="KW-0677">Repeat</keyword>
<keyword evidence="6" id="KW-0249">Electron transport</keyword>
<name>A0A9E4N5B8_9GAMM</name>
<evidence type="ECO:0000259" key="7">
    <source>
        <dbReference type="PROSITE" id="PS51379"/>
    </source>
</evidence>
<dbReference type="Pfam" id="PF02754">
    <property type="entry name" value="CCG"/>
    <property type="match status" value="2"/>
</dbReference>
<dbReference type="PANTHER" id="PTHR32479:SF17">
    <property type="entry name" value="GLYCOLATE OXIDASE IRON-SULFUR SUBUNIT"/>
    <property type="match status" value="1"/>
</dbReference>
<dbReference type="AlphaFoldDB" id="A0A9E4N5B8"/>
<sequence length="406" mass="44789">MTPEDLLVEADRCVKCGLCLTVCPTYRLLASEADSPRGRISLIQALAKNEIDLHSHAELHLDRCLNCRACEAACPSGVKYGSLLDASRASITLEHRKKPLLKQLLHQLSHNDRLNNWIRLYHMARKSGSLALIRKLPVKRFRQLLAMAEQLPRTPVNRTGFYPSTKPTGKKVQLFTGCIGSKIDDKLVQNAIQLLSGLGYAVDIPASTGCCGAMHRHNGFIREAGQQCDAIRGQTGRSNAQNLITLATACHLELAEQQASRLPLISMSDFLLQLPDREMPELAPLPIRAALHRPCSSRDSTDWQILNKIPQLELVELAENELCCGAAGSYLLTQPEISNQLGEIKLNHLKASGAKILITSSTGCAMQFRQQIRQAGLDIDVHHPIELIHQQWHRAGVATEQPVSSA</sequence>
<comment type="function">
    <text evidence="6">Component of a complex that catalyzes the oxidation of glycolate to glyoxylate.</text>
</comment>
<dbReference type="SUPFAM" id="SSF54862">
    <property type="entry name" value="4Fe-4S ferredoxins"/>
    <property type="match status" value="1"/>
</dbReference>
<dbReference type="GO" id="GO:0051539">
    <property type="term" value="F:4 iron, 4 sulfur cluster binding"/>
    <property type="evidence" value="ECO:0007669"/>
    <property type="project" value="UniProtKB-UniRule"/>
</dbReference>
<dbReference type="Proteomes" id="UP000886667">
    <property type="component" value="Unassembled WGS sequence"/>
</dbReference>
<keyword evidence="4 6" id="KW-0408">Iron</keyword>
<evidence type="ECO:0000256" key="4">
    <source>
        <dbReference type="ARBA" id="ARBA00023004"/>
    </source>
</evidence>
<proteinExistence type="predicted"/>
<protein>
    <recommendedName>
        <fullName evidence="6">Glycolate oxidase iron-sulfur subunit</fullName>
        <ecNumber evidence="6">1.1.99.14</ecNumber>
    </recommendedName>
</protein>
<feature type="domain" description="4Fe-4S ferredoxin-type" evidence="7">
    <location>
        <begin position="4"/>
        <end position="34"/>
    </location>
</feature>
<dbReference type="PANTHER" id="PTHR32479">
    <property type="entry name" value="GLYCOLATE OXIDASE IRON-SULFUR SUBUNIT"/>
    <property type="match status" value="1"/>
</dbReference>
<dbReference type="InterPro" id="IPR004017">
    <property type="entry name" value="Cys_rich_dom"/>
</dbReference>
<comment type="cofactor">
    <cofactor evidence="6">
        <name>[4Fe-4S] cluster</name>
        <dbReference type="ChEBI" id="CHEBI:49883"/>
    </cofactor>
    <text evidence="6">Binds 2 [4Fe-4S] clusters.</text>
</comment>
<keyword evidence="5 6" id="KW-0411">Iron-sulfur</keyword>
<dbReference type="InterPro" id="IPR017900">
    <property type="entry name" value="4Fe4S_Fe_S_CS"/>
</dbReference>
<evidence type="ECO:0000256" key="2">
    <source>
        <dbReference type="ARBA" id="ARBA00022723"/>
    </source>
</evidence>
<comment type="catalytic activity">
    <reaction evidence="6">
        <text>(R)-lactate + A = pyruvate + AH2</text>
        <dbReference type="Rhea" id="RHEA:15089"/>
        <dbReference type="ChEBI" id="CHEBI:13193"/>
        <dbReference type="ChEBI" id="CHEBI:15361"/>
        <dbReference type="ChEBI" id="CHEBI:16004"/>
        <dbReference type="ChEBI" id="CHEBI:17499"/>
    </reaction>
</comment>
<dbReference type="PIRSF" id="PIRSF000139">
    <property type="entry name" value="Glc_ox_4Fe-4S"/>
    <property type="match status" value="1"/>
</dbReference>
<comment type="caution">
    <text evidence="8">The sequence shown here is derived from an EMBL/GenBank/DDBJ whole genome shotgun (WGS) entry which is preliminary data.</text>
</comment>
<dbReference type="Pfam" id="PF13183">
    <property type="entry name" value="Fer4_8"/>
    <property type="match status" value="1"/>
</dbReference>
<evidence type="ECO:0000256" key="3">
    <source>
        <dbReference type="ARBA" id="ARBA00022737"/>
    </source>
</evidence>